<dbReference type="AlphaFoldDB" id="A0AAD5FMN8"/>
<dbReference type="SMART" id="SM00119">
    <property type="entry name" value="HECTc"/>
    <property type="match status" value="1"/>
</dbReference>
<comment type="catalytic activity">
    <reaction evidence="1">
        <text>S-ubiquitinyl-[E2 ubiquitin-conjugating enzyme]-L-cysteine + [acceptor protein]-L-lysine = [E2 ubiquitin-conjugating enzyme]-L-cysteine + N(6)-ubiquitinyl-[acceptor protein]-L-lysine.</text>
        <dbReference type="EC" id="2.3.2.26"/>
    </reaction>
</comment>
<dbReference type="Proteomes" id="UP001205998">
    <property type="component" value="Unassembled WGS sequence"/>
</dbReference>
<protein>
    <recommendedName>
        <fullName evidence="2">HECT-type E3 ubiquitin transferase</fullName>
        <ecNumber evidence="2">2.3.2.26</ecNumber>
    </recommendedName>
</protein>
<proteinExistence type="predicted"/>
<dbReference type="Pfam" id="PF00632">
    <property type="entry name" value="HECT"/>
    <property type="match status" value="1"/>
</dbReference>
<feature type="non-terminal residue" evidence="7">
    <location>
        <position position="1"/>
    </location>
</feature>
<keyword evidence="3" id="KW-0808">Transferase</keyword>
<gene>
    <name evidence="7" type="ORF">C0J50_18430</name>
</gene>
<dbReference type="InterPro" id="IPR000569">
    <property type="entry name" value="HECT_dom"/>
</dbReference>
<evidence type="ECO:0000256" key="4">
    <source>
        <dbReference type="ARBA" id="ARBA00022786"/>
    </source>
</evidence>
<dbReference type="PROSITE" id="PS50237">
    <property type="entry name" value="HECT"/>
    <property type="match status" value="1"/>
</dbReference>
<dbReference type="InterPro" id="IPR044611">
    <property type="entry name" value="E3A/B/C-like"/>
</dbReference>
<dbReference type="PANTHER" id="PTHR45700:SF2">
    <property type="entry name" value="UBIQUITIN-PROTEIN LIGASE E3C"/>
    <property type="match status" value="1"/>
</dbReference>
<dbReference type="Gene3D" id="3.30.2410.10">
    <property type="entry name" value="Hect, E3 ligase catalytic domain"/>
    <property type="match status" value="1"/>
</dbReference>
<evidence type="ECO:0000259" key="6">
    <source>
        <dbReference type="PROSITE" id="PS50237"/>
    </source>
</evidence>
<accession>A0AAD5FMN8</accession>
<keyword evidence="8" id="KW-1185">Reference proteome</keyword>
<evidence type="ECO:0000256" key="2">
    <source>
        <dbReference type="ARBA" id="ARBA00012485"/>
    </source>
</evidence>
<evidence type="ECO:0000313" key="8">
    <source>
        <dbReference type="Proteomes" id="UP001205998"/>
    </source>
</evidence>
<dbReference type="EC" id="2.3.2.26" evidence="2"/>
<comment type="caution">
    <text evidence="7">The sequence shown here is derived from an EMBL/GenBank/DDBJ whole genome shotgun (WGS) entry which is preliminary data.</text>
</comment>
<dbReference type="InterPro" id="IPR035983">
    <property type="entry name" value="Hect_E3_ubiquitin_ligase"/>
</dbReference>
<evidence type="ECO:0000256" key="1">
    <source>
        <dbReference type="ARBA" id="ARBA00000885"/>
    </source>
</evidence>
<feature type="domain" description="HECT" evidence="6">
    <location>
        <begin position="4"/>
        <end position="335"/>
    </location>
</feature>
<dbReference type="Gene3D" id="3.90.1750.10">
    <property type="entry name" value="Hect, E3 ligase catalytic domains"/>
    <property type="match status" value="1"/>
</dbReference>
<evidence type="ECO:0000256" key="5">
    <source>
        <dbReference type="PROSITE-ProRule" id="PRU00104"/>
    </source>
</evidence>
<organism evidence="7 8">
    <name type="scientific">Silurus asotus</name>
    <name type="common">Amur catfish</name>
    <name type="synonym">Parasilurus asotus</name>
    <dbReference type="NCBI Taxonomy" id="30991"/>
    <lineage>
        <taxon>Eukaryota</taxon>
        <taxon>Metazoa</taxon>
        <taxon>Chordata</taxon>
        <taxon>Craniata</taxon>
        <taxon>Vertebrata</taxon>
        <taxon>Euteleostomi</taxon>
        <taxon>Actinopterygii</taxon>
        <taxon>Neopterygii</taxon>
        <taxon>Teleostei</taxon>
        <taxon>Ostariophysi</taxon>
        <taxon>Siluriformes</taxon>
        <taxon>Siluridae</taxon>
        <taxon>Silurus</taxon>
    </lineage>
</organism>
<evidence type="ECO:0000256" key="3">
    <source>
        <dbReference type="ARBA" id="ARBA00022679"/>
    </source>
</evidence>
<feature type="active site" description="Glycyl thioester intermediate" evidence="5">
    <location>
        <position position="305"/>
    </location>
</feature>
<dbReference type="GO" id="GO:0006511">
    <property type="term" value="P:ubiquitin-dependent protein catabolic process"/>
    <property type="evidence" value="ECO:0007669"/>
    <property type="project" value="TreeGrafter"/>
</dbReference>
<name>A0AAD5FMN8_SILAS</name>
<keyword evidence="4 5" id="KW-0833">Ubl conjugation pathway</keyword>
<sequence>LSNKNFSWTKKPHIEFVGEEAFDNGGPRREFFRLLMIEVQSSMGIFEGKPKHLLFTYDQAALQQRKYEQAGKLVAWSIIHGGPGLTALDTHLYQLMCGAEMELTDFDWRLIPDADVQSKARKILSCTTAEHICALQRELGDWICDCGFPGIYRPNVCIEDVPKIYSYIVRHYAYLRVLNMINQFTEGLNSCGNLWDIVKTNWIDFLPVFTKTSERISLATFRSLFEISYSAQGTKRREEEEETVYCWELVLKMIEDKGTKLHFEELLVFITAADEIPVLGFPEKLSIHFYQQERRGLRLPYTSTCMMGLFLPRGVRSHAELNKMLLRAVRDSSGF</sequence>
<dbReference type="GO" id="GO:0061630">
    <property type="term" value="F:ubiquitin protein ligase activity"/>
    <property type="evidence" value="ECO:0007669"/>
    <property type="project" value="UniProtKB-EC"/>
</dbReference>
<reference evidence="7" key="1">
    <citation type="submission" date="2018-07" db="EMBL/GenBank/DDBJ databases">
        <title>Comparative genomics of catfishes provides insights into carnivory and benthic adaptation.</title>
        <authorList>
            <person name="Zhang Y."/>
            <person name="Wang D."/>
            <person name="Peng Z."/>
            <person name="Zheng S."/>
            <person name="Shao F."/>
            <person name="Tao W."/>
        </authorList>
    </citation>
    <scope>NUCLEOTIDE SEQUENCE</scope>
    <source>
        <strain evidence="7">Chongqing</strain>
    </source>
</reference>
<dbReference type="GO" id="GO:0000209">
    <property type="term" value="P:protein polyubiquitination"/>
    <property type="evidence" value="ECO:0007669"/>
    <property type="project" value="InterPro"/>
</dbReference>
<feature type="non-terminal residue" evidence="7">
    <location>
        <position position="335"/>
    </location>
</feature>
<dbReference type="EMBL" id="MU551627">
    <property type="protein sequence ID" value="KAI5622046.1"/>
    <property type="molecule type" value="Genomic_DNA"/>
</dbReference>
<dbReference type="PANTHER" id="PTHR45700">
    <property type="entry name" value="UBIQUITIN-PROTEIN LIGASE E3C"/>
    <property type="match status" value="1"/>
</dbReference>
<evidence type="ECO:0000313" key="7">
    <source>
        <dbReference type="EMBL" id="KAI5622046.1"/>
    </source>
</evidence>
<dbReference type="SUPFAM" id="SSF56204">
    <property type="entry name" value="Hect, E3 ligase catalytic domain"/>
    <property type="match status" value="1"/>
</dbReference>